<proteinExistence type="predicted"/>
<dbReference type="PANTHER" id="PTHR31630:SF6">
    <property type="entry name" value="PHYTANOYL-COA DIOXYGENASE-RELATED"/>
    <property type="match status" value="1"/>
</dbReference>
<dbReference type="RefSeq" id="WP_208849778.1">
    <property type="nucleotide sequence ID" value="NZ_JAGGDJ010000026.1"/>
</dbReference>
<keyword evidence="2" id="KW-0560">Oxidoreductase</keyword>
<protein>
    <submittedName>
        <fullName evidence="2">Phytanoyl-CoA dioxygenase family protein</fullName>
    </submittedName>
</protein>
<keyword evidence="2" id="KW-0223">Dioxygenase</keyword>
<organism evidence="2 3">
    <name type="scientific">Paenibacillus artemisiicola</name>
    <dbReference type="NCBI Taxonomy" id="1172618"/>
    <lineage>
        <taxon>Bacteria</taxon>
        <taxon>Bacillati</taxon>
        <taxon>Bacillota</taxon>
        <taxon>Bacilli</taxon>
        <taxon>Bacillales</taxon>
        <taxon>Paenibacillaceae</taxon>
        <taxon>Paenibacillus</taxon>
    </lineage>
</organism>
<evidence type="ECO:0000313" key="3">
    <source>
        <dbReference type="Proteomes" id="UP000670947"/>
    </source>
</evidence>
<dbReference type="EMBL" id="JAGGDJ010000026">
    <property type="protein sequence ID" value="MBO7747044.1"/>
    <property type="molecule type" value="Genomic_DNA"/>
</dbReference>
<dbReference type="Gene3D" id="2.60.120.620">
    <property type="entry name" value="q2cbj1_9rhob like domain"/>
    <property type="match status" value="1"/>
</dbReference>
<name>A0ABS3WFF4_9BACL</name>
<reference evidence="2 3" key="1">
    <citation type="submission" date="2021-03" db="EMBL/GenBank/DDBJ databases">
        <title>Paenibacillus artemisicola MWE-103 whole genome sequence.</title>
        <authorList>
            <person name="Ham Y.J."/>
        </authorList>
    </citation>
    <scope>NUCLEOTIDE SEQUENCE [LARGE SCALE GENOMIC DNA]</scope>
    <source>
        <strain evidence="2 3">MWE-103</strain>
    </source>
</reference>
<sequence length="283" mass="32773">MANITKEQVEFFRHNGYVKLEGIVPKANCDRVIEAIWSCLGKDASDPENWYNPPQGVMNRDGMVEMYHHQGMWDNRQLEEVYSAFSMLLDEEKLWVSIDRVNMKPPMRADKQHLNNSFIHWDTDTSILPRPIPKGRKVQGVLYLADTAANQGGFQCVPEIYHDLEQYLDRQPANRNPRVPDLTGYEAQPIPGKTGDLLIWDVLLAHGNGHNRNTVPRYAQYITMYPEGNEEAREQRVKMWRKRSAPKNHHAFPGDPRKWEQTEFDSPPELTPLGRKLLGLDAW</sequence>
<evidence type="ECO:0000256" key="1">
    <source>
        <dbReference type="SAM" id="MobiDB-lite"/>
    </source>
</evidence>
<accession>A0ABS3WFF4</accession>
<keyword evidence="3" id="KW-1185">Reference proteome</keyword>
<comment type="caution">
    <text evidence="2">The sequence shown here is derived from an EMBL/GenBank/DDBJ whole genome shotgun (WGS) entry which is preliminary data.</text>
</comment>
<dbReference type="PANTHER" id="PTHR31630">
    <property type="entry name" value="PHYTANOYL-COA DIOXYGENASE-RELATED-RELATED"/>
    <property type="match status" value="1"/>
</dbReference>
<dbReference type="GO" id="GO:0051213">
    <property type="term" value="F:dioxygenase activity"/>
    <property type="evidence" value="ECO:0007669"/>
    <property type="project" value="UniProtKB-KW"/>
</dbReference>
<evidence type="ECO:0000313" key="2">
    <source>
        <dbReference type="EMBL" id="MBO7747044.1"/>
    </source>
</evidence>
<dbReference type="Pfam" id="PF05721">
    <property type="entry name" value="PhyH"/>
    <property type="match status" value="1"/>
</dbReference>
<dbReference type="InterPro" id="IPR008775">
    <property type="entry name" value="Phytyl_CoA_dOase-like"/>
</dbReference>
<feature type="region of interest" description="Disordered" evidence="1">
    <location>
        <begin position="243"/>
        <end position="268"/>
    </location>
</feature>
<dbReference type="Proteomes" id="UP000670947">
    <property type="component" value="Unassembled WGS sequence"/>
</dbReference>
<dbReference type="SUPFAM" id="SSF51197">
    <property type="entry name" value="Clavaminate synthase-like"/>
    <property type="match status" value="1"/>
</dbReference>
<gene>
    <name evidence="2" type="ORF">I8J29_22850</name>
</gene>